<dbReference type="Proteomes" id="UP000241462">
    <property type="component" value="Unassembled WGS sequence"/>
</dbReference>
<dbReference type="STRING" id="2025994.A0A2T3A2G8"/>
<feature type="compositionally biased region" description="Polar residues" evidence="6">
    <location>
        <begin position="764"/>
        <end position="780"/>
    </location>
</feature>
<dbReference type="GO" id="GO:0046872">
    <property type="term" value="F:metal ion binding"/>
    <property type="evidence" value="ECO:0007669"/>
    <property type="project" value="UniProtKB-KW"/>
</dbReference>
<evidence type="ECO:0000256" key="6">
    <source>
        <dbReference type="SAM" id="MobiDB-lite"/>
    </source>
</evidence>
<sequence>MNRNMDVPMAQAQHEAHQFIMAASQQQQQQQQQQFSRHQGGFPVPQETRPEAYSFMQPAMGSMQPPVGLIPADTTATHMISTLNWLSPTMDFDLVNFDYNQVAPNEQYWGSASNQVNDLTDQSPSISAPLSGSVHHPSTSSLATFQGDTDEAELPGKAYVDNKGARQPRNGRYANRIFSDAGLSESPHSYFEPPVRAPEPGGFTLILPHSPDIHDQKLANINVQSFSIQQYQILCQHFHDHCLTPRNPLNSDSATFYPAELPSMASFTRLMKLYRKHFDPRVLPIIHHNFEASNSPCSWIINLAMAAIGSQYLEMANTELSVALHEFLRRVLLVQRPAAVYSTFSAQRLTGTVTAEDLVIVQAKLLNYIGIAYSGAGRLEKYRESALEDLLNEHKILYQAATSPSGTTQHTAISARNTQEWILVETSRRLCHAIWLVETMTGYHSPASQPKLLLDYANIALPCHEDIWQAAVTHQDQAEMPPSSQAQSQAREQPSLEKAIRVLYIEKRLLPDTGDFARVLIIHGLYCHTWDIARSLTSRPLLRWTPSAQKGNAESVEMGFGRDGVDGDAANTSGKRHVGEGGAGEPGLETNLSMGLGPGLGLSLPQIPLYNHWRNATCDCLDVLHWLANSDIAKTGTENSTVLHLHFARIVLLAPYETIRELADVLICTAPITNSEEDGQEDMERARQRRRERKIQELSQRILKWITEDQFKARLALVHCGVLFWHVRRYATDAFNEPGKVFLATLVVWAYGSVCPPQQPQQQSLDMSTATRGAPSQRSGRSARFDRSLEEGEHHDEKEVESDVEAISSIRLDRPTDDELVQIFIKRGRSMTATISGVGNITGHNGPTRMLREGCKLINTLNKWPVRHQYLETLTRLLSVCGRR</sequence>
<evidence type="ECO:0000313" key="8">
    <source>
        <dbReference type="Proteomes" id="UP000241462"/>
    </source>
</evidence>
<feature type="compositionally biased region" description="Basic and acidic residues" evidence="6">
    <location>
        <begin position="783"/>
        <end position="798"/>
    </location>
</feature>
<evidence type="ECO:0000256" key="5">
    <source>
        <dbReference type="ARBA" id="ARBA00023242"/>
    </source>
</evidence>
<accession>A0A2T3A2G8</accession>
<gene>
    <name evidence="7" type="ORF">BD289DRAFT_438793</name>
</gene>
<keyword evidence="8" id="KW-1185">Reference proteome</keyword>
<dbReference type="PANTHER" id="PTHR47660:SF7">
    <property type="entry name" value="TRANSCRIPTION FACTOR WITH C2H2 AND ZN(2)-CYS(6) DNA BINDING DOMAIN (EUROFUNG)"/>
    <property type="match status" value="1"/>
</dbReference>
<organism evidence="7 8">
    <name type="scientific">Coniella lustricola</name>
    <dbReference type="NCBI Taxonomy" id="2025994"/>
    <lineage>
        <taxon>Eukaryota</taxon>
        <taxon>Fungi</taxon>
        <taxon>Dikarya</taxon>
        <taxon>Ascomycota</taxon>
        <taxon>Pezizomycotina</taxon>
        <taxon>Sordariomycetes</taxon>
        <taxon>Sordariomycetidae</taxon>
        <taxon>Diaporthales</taxon>
        <taxon>Schizoparmaceae</taxon>
        <taxon>Coniella</taxon>
    </lineage>
</organism>
<evidence type="ECO:0000313" key="7">
    <source>
        <dbReference type="EMBL" id="PSR81662.1"/>
    </source>
</evidence>
<keyword evidence="3" id="KW-0805">Transcription regulation</keyword>
<evidence type="ECO:0000256" key="4">
    <source>
        <dbReference type="ARBA" id="ARBA00023163"/>
    </source>
</evidence>
<dbReference type="InParanoid" id="A0A2T3A2G8"/>
<protein>
    <recommendedName>
        <fullName evidence="9">Fungal-specific transcription factor domain-domain-containing protein</fullName>
    </recommendedName>
</protein>
<evidence type="ECO:0008006" key="9">
    <source>
        <dbReference type="Google" id="ProtNLM"/>
    </source>
</evidence>
<dbReference type="PANTHER" id="PTHR47660">
    <property type="entry name" value="TRANSCRIPTION FACTOR WITH C2H2 AND ZN(2)-CYS(6) DNA BINDING DOMAIN (EUROFUNG)-RELATED-RELATED"/>
    <property type="match status" value="1"/>
</dbReference>
<proteinExistence type="predicted"/>
<reference evidence="7 8" key="1">
    <citation type="journal article" date="2018" name="Mycol. Prog.">
        <title>Coniella lustricola, a new species from submerged detritus.</title>
        <authorList>
            <person name="Raudabaugh D.B."/>
            <person name="Iturriaga T."/>
            <person name="Carver A."/>
            <person name="Mondo S."/>
            <person name="Pangilinan J."/>
            <person name="Lipzen A."/>
            <person name="He G."/>
            <person name="Amirebrahimi M."/>
            <person name="Grigoriev I.V."/>
            <person name="Miller A.N."/>
        </authorList>
    </citation>
    <scope>NUCLEOTIDE SEQUENCE [LARGE SCALE GENOMIC DNA]</scope>
    <source>
        <strain evidence="7 8">B22-T-1</strain>
    </source>
</reference>
<dbReference type="OrthoDB" id="10018191at2759"/>
<keyword evidence="5" id="KW-0539">Nucleus</keyword>
<keyword evidence="2" id="KW-0862">Zinc</keyword>
<evidence type="ECO:0000256" key="3">
    <source>
        <dbReference type="ARBA" id="ARBA00023015"/>
    </source>
</evidence>
<feature type="region of interest" description="Disordered" evidence="6">
    <location>
        <begin position="759"/>
        <end position="801"/>
    </location>
</feature>
<evidence type="ECO:0000256" key="1">
    <source>
        <dbReference type="ARBA" id="ARBA00022723"/>
    </source>
</evidence>
<keyword evidence="1" id="KW-0479">Metal-binding</keyword>
<keyword evidence="4" id="KW-0804">Transcription</keyword>
<dbReference type="AlphaFoldDB" id="A0A2T3A2G8"/>
<dbReference type="EMBL" id="KZ678497">
    <property type="protein sequence ID" value="PSR81662.1"/>
    <property type="molecule type" value="Genomic_DNA"/>
</dbReference>
<name>A0A2T3A2G8_9PEZI</name>
<feature type="region of interest" description="Disordered" evidence="6">
    <location>
        <begin position="115"/>
        <end position="142"/>
    </location>
</feature>
<evidence type="ECO:0000256" key="2">
    <source>
        <dbReference type="ARBA" id="ARBA00022833"/>
    </source>
</evidence>